<proteinExistence type="predicted"/>
<dbReference type="STRING" id="1464122.SAMN05421737_104118"/>
<sequence length="106" mass="12662">MRYLNFESLAQVETLTLYEYQLLMKAYQLRRIDQEYDMHLQAWLHVQAGATKETGGKTRPVYDRFNKFYDYKKRLRELEKMESHKLKPTYARMATAASMANQGREG</sequence>
<gene>
    <name evidence="1" type="ORF">SAMN05421737_104118</name>
</gene>
<accession>A0A1G6HQ28</accession>
<organism evidence="1 2">
    <name type="scientific">Shouchella lonarensis</name>
    <dbReference type="NCBI Taxonomy" id="1464122"/>
    <lineage>
        <taxon>Bacteria</taxon>
        <taxon>Bacillati</taxon>
        <taxon>Bacillota</taxon>
        <taxon>Bacilli</taxon>
        <taxon>Bacillales</taxon>
        <taxon>Bacillaceae</taxon>
        <taxon>Shouchella</taxon>
    </lineage>
</organism>
<dbReference type="AlphaFoldDB" id="A0A1G6HQ28"/>
<evidence type="ECO:0000313" key="1">
    <source>
        <dbReference type="EMBL" id="SDB96301.1"/>
    </source>
</evidence>
<protein>
    <recommendedName>
        <fullName evidence="3">Phage protein</fullName>
    </recommendedName>
</protein>
<evidence type="ECO:0008006" key="3">
    <source>
        <dbReference type="Google" id="ProtNLM"/>
    </source>
</evidence>
<dbReference type="Proteomes" id="UP000242662">
    <property type="component" value="Unassembled WGS sequence"/>
</dbReference>
<evidence type="ECO:0000313" key="2">
    <source>
        <dbReference type="Proteomes" id="UP000242662"/>
    </source>
</evidence>
<dbReference type="EMBL" id="FMYM01000004">
    <property type="protein sequence ID" value="SDB96301.1"/>
    <property type="molecule type" value="Genomic_DNA"/>
</dbReference>
<reference evidence="2" key="1">
    <citation type="submission" date="2016-09" db="EMBL/GenBank/DDBJ databases">
        <authorList>
            <person name="Varghese N."/>
            <person name="Submissions S."/>
        </authorList>
    </citation>
    <scope>NUCLEOTIDE SEQUENCE [LARGE SCALE GENOMIC DNA]</scope>
    <source>
        <strain evidence="2">25nlg</strain>
    </source>
</reference>
<keyword evidence="2" id="KW-1185">Reference proteome</keyword>
<name>A0A1G6HQ28_9BACI</name>